<organism evidence="15 16">
    <name type="scientific">Aetokthonos hydrillicola Thurmond2011</name>
    <dbReference type="NCBI Taxonomy" id="2712845"/>
    <lineage>
        <taxon>Bacteria</taxon>
        <taxon>Bacillati</taxon>
        <taxon>Cyanobacteriota</taxon>
        <taxon>Cyanophyceae</taxon>
        <taxon>Nostocales</taxon>
        <taxon>Hapalosiphonaceae</taxon>
        <taxon>Aetokthonos</taxon>
    </lineage>
</organism>
<dbReference type="RefSeq" id="WP_208351211.1">
    <property type="nucleotide sequence ID" value="NZ_JAALHA020000034.1"/>
</dbReference>
<dbReference type="SUPFAM" id="SSF51064">
    <property type="entry name" value="Head domain of nucleotide exchange factor GrpE"/>
    <property type="match status" value="1"/>
</dbReference>
<dbReference type="InterPro" id="IPR013805">
    <property type="entry name" value="GrpE_CC"/>
</dbReference>
<evidence type="ECO:0000256" key="5">
    <source>
        <dbReference type="ARBA" id="ARBA00023016"/>
    </source>
</evidence>
<evidence type="ECO:0000256" key="3">
    <source>
        <dbReference type="ARBA" id="ARBA00011738"/>
    </source>
</evidence>
<dbReference type="PRINTS" id="PR00773">
    <property type="entry name" value="GRPEPROTEIN"/>
</dbReference>
<comment type="caution">
    <text evidence="15">The sequence shown here is derived from an EMBL/GenBank/DDBJ whole genome shotgun (WGS) entry which is preliminary data.</text>
</comment>
<dbReference type="SUPFAM" id="SSF58014">
    <property type="entry name" value="Coiled-coil domain of nucleotide exchange factor GrpE"/>
    <property type="match status" value="1"/>
</dbReference>
<evidence type="ECO:0000256" key="13">
    <source>
        <dbReference type="SAM" id="Coils"/>
    </source>
</evidence>
<comment type="subcellular location">
    <subcellularLocation>
        <location evidence="1 10">Cytoplasm</location>
    </subcellularLocation>
</comment>
<proteinExistence type="inferred from homology"/>
<dbReference type="GO" id="GO:0005737">
    <property type="term" value="C:cytoplasm"/>
    <property type="evidence" value="ECO:0007669"/>
    <property type="project" value="UniProtKB-SubCell"/>
</dbReference>
<evidence type="ECO:0000256" key="8">
    <source>
        <dbReference type="ARBA" id="ARBA00072274"/>
    </source>
</evidence>
<keyword evidence="13" id="KW-0175">Coiled coil</keyword>
<evidence type="ECO:0000256" key="4">
    <source>
        <dbReference type="ARBA" id="ARBA00022490"/>
    </source>
</evidence>
<dbReference type="NCBIfam" id="NF010741">
    <property type="entry name" value="PRK14143.1"/>
    <property type="match status" value="1"/>
</dbReference>
<dbReference type="CDD" id="cd00446">
    <property type="entry name" value="GrpE"/>
    <property type="match status" value="1"/>
</dbReference>
<evidence type="ECO:0000256" key="2">
    <source>
        <dbReference type="ARBA" id="ARBA00009054"/>
    </source>
</evidence>
<dbReference type="PANTHER" id="PTHR21237">
    <property type="entry name" value="GRPE PROTEIN"/>
    <property type="match status" value="1"/>
</dbReference>
<dbReference type="InterPro" id="IPR000740">
    <property type="entry name" value="GrpE"/>
</dbReference>
<comment type="similarity">
    <text evidence="2 10 12">Belongs to the GrpE family.</text>
</comment>
<dbReference type="GO" id="GO:0000774">
    <property type="term" value="F:adenyl-nucleotide exchange factor activity"/>
    <property type="evidence" value="ECO:0007669"/>
    <property type="project" value="InterPro"/>
</dbReference>
<dbReference type="HAMAP" id="MF_01151">
    <property type="entry name" value="GrpE"/>
    <property type="match status" value="1"/>
</dbReference>
<dbReference type="Gene3D" id="3.90.20.20">
    <property type="match status" value="1"/>
</dbReference>
<evidence type="ECO:0000256" key="12">
    <source>
        <dbReference type="RuleBase" id="RU004478"/>
    </source>
</evidence>
<keyword evidence="16" id="KW-1185">Reference proteome</keyword>
<gene>
    <name evidence="10 15" type="primary">grpE</name>
    <name evidence="15" type="ORF">G7B40_038740</name>
</gene>
<feature type="compositionally biased region" description="Polar residues" evidence="14">
    <location>
        <begin position="24"/>
        <end position="64"/>
    </location>
</feature>
<evidence type="ECO:0000313" key="15">
    <source>
        <dbReference type="EMBL" id="MDR9900443.1"/>
    </source>
</evidence>
<feature type="region of interest" description="Disordered" evidence="14">
    <location>
        <begin position="1"/>
        <end position="67"/>
    </location>
</feature>
<dbReference type="Gene3D" id="2.30.22.10">
    <property type="entry name" value="Head domain of nucleotide exchange factor GrpE"/>
    <property type="match status" value="1"/>
</dbReference>
<evidence type="ECO:0000313" key="16">
    <source>
        <dbReference type="Proteomes" id="UP000667802"/>
    </source>
</evidence>
<feature type="coiled-coil region" evidence="13">
    <location>
        <begin position="78"/>
        <end position="126"/>
    </location>
</feature>
<dbReference type="Proteomes" id="UP000667802">
    <property type="component" value="Unassembled WGS sequence"/>
</dbReference>
<dbReference type="NCBIfam" id="NF010738">
    <property type="entry name" value="PRK14140.1"/>
    <property type="match status" value="1"/>
</dbReference>
<dbReference type="GO" id="GO:0051082">
    <property type="term" value="F:unfolded protein binding"/>
    <property type="evidence" value="ECO:0007669"/>
    <property type="project" value="TreeGrafter"/>
</dbReference>
<dbReference type="GO" id="GO:0006457">
    <property type="term" value="P:protein folding"/>
    <property type="evidence" value="ECO:0007669"/>
    <property type="project" value="InterPro"/>
</dbReference>
<dbReference type="GO" id="GO:0051087">
    <property type="term" value="F:protein-folding chaperone binding"/>
    <property type="evidence" value="ECO:0007669"/>
    <property type="project" value="InterPro"/>
</dbReference>
<evidence type="ECO:0000256" key="7">
    <source>
        <dbReference type="ARBA" id="ARBA00053401"/>
    </source>
</evidence>
<dbReference type="FunFam" id="2.30.22.10:FF:000001">
    <property type="entry name" value="Protein GrpE"/>
    <property type="match status" value="1"/>
</dbReference>
<sequence length="249" mass="28145">MIEENKQVNNTSEQSDEAVEVKQAMNSDSPAQINSNESGNEVTEQVQDQTNTAEDPATLNQENNAVGADQTAIDTAVIAEMTQQIESLKTQLEDRNTQYMRIAADFENYRKRTQKEKEEVEQQVKRNTIIDLLPVVDNFERARAQLKPQTDGEMTIHKSYQGVYKQLVDSLKRLGVSPMRPEGQPFDPNLHEAVMREPTDEYSEGTVLEELVRGYYLGERVLRHAMVKVAALKEDTPPSEENQSNSANT</sequence>
<protein>
    <recommendedName>
        <fullName evidence="8 10">Protein GrpE</fullName>
    </recommendedName>
    <alternativeName>
        <fullName evidence="9 10">HSP-70 cofactor</fullName>
    </alternativeName>
</protein>
<comment type="subunit">
    <text evidence="3 10">Homodimer.</text>
</comment>
<accession>A0AAP5IEX2</accession>
<evidence type="ECO:0000256" key="1">
    <source>
        <dbReference type="ARBA" id="ARBA00004496"/>
    </source>
</evidence>
<evidence type="ECO:0000256" key="11">
    <source>
        <dbReference type="RuleBase" id="RU000639"/>
    </source>
</evidence>
<evidence type="ECO:0000256" key="9">
    <source>
        <dbReference type="ARBA" id="ARBA00076414"/>
    </source>
</evidence>
<keyword evidence="5 10" id="KW-0346">Stress response</keyword>
<comment type="function">
    <text evidence="7 10 11">Participates actively in the response to hyperosmotic and heat shock by preventing the aggregation of stress-denatured proteins, in association with DnaK and GrpE. It is the nucleotide exchange factor for DnaK and may function as a thermosensor. Unfolded proteins bind initially to DnaJ; upon interaction with the DnaJ-bound protein, DnaK hydrolyzes its bound ATP, resulting in the formation of a stable complex. GrpE releases ADP from DnaK; ATP binding to DnaK triggers the release of the substrate protein, thus completing the reaction cycle. Several rounds of ATP-dependent interactions between DnaJ, DnaK and GrpE are required for fully efficient folding.</text>
</comment>
<keyword evidence="6 10" id="KW-0143">Chaperone</keyword>
<evidence type="ECO:0000256" key="14">
    <source>
        <dbReference type="SAM" id="MobiDB-lite"/>
    </source>
</evidence>
<dbReference type="GO" id="GO:0042803">
    <property type="term" value="F:protein homodimerization activity"/>
    <property type="evidence" value="ECO:0007669"/>
    <property type="project" value="InterPro"/>
</dbReference>
<dbReference type="Pfam" id="PF01025">
    <property type="entry name" value="GrpE"/>
    <property type="match status" value="1"/>
</dbReference>
<dbReference type="PROSITE" id="PS01071">
    <property type="entry name" value="GRPE"/>
    <property type="match status" value="1"/>
</dbReference>
<evidence type="ECO:0000256" key="6">
    <source>
        <dbReference type="ARBA" id="ARBA00023186"/>
    </source>
</evidence>
<dbReference type="AlphaFoldDB" id="A0AAP5IEX2"/>
<dbReference type="PANTHER" id="PTHR21237:SF23">
    <property type="entry name" value="GRPE PROTEIN HOMOLOG, MITOCHONDRIAL"/>
    <property type="match status" value="1"/>
</dbReference>
<keyword evidence="4 10" id="KW-0963">Cytoplasm</keyword>
<dbReference type="InterPro" id="IPR009012">
    <property type="entry name" value="GrpE_head"/>
</dbReference>
<dbReference type="EMBL" id="JAALHA020000034">
    <property type="protein sequence ID" value="MDR9900443.1"/>
    <property type="molecule type" value="Genomic_DNA"/>
</dbReference>
<evidence type="ECO:0000256" key="10">
    <source>
        <dbReference type="HAMAP-Rule" id="MF_01151"/>
    </source>
</evidence>
<name>A0AAP5IEX2_9CYAN</name>
<reference evidence="16" key="1">
    <citation type="journal article" date="2021" name="Science">
        <title>Hunting the eagle killer: A cyanobacterial neurotoxin causes vacuolar myelinopathy.</title>
        <authorList>
            <person name="Breinlinger S."/>
            <person name="Phillips T.J."/>
            <person name="Haram B.N."/>
            <person name="Mares J."/>
            <person name="Martinez Yerena J.A."/>
            <person name="Hrouzek P."/>
            <person name="Sobotka R."/>
            <person name="Henderson W.M."/>
            <person name="Schmieder P."/>
            <person name="Williams S.M."/>
            <person name="Lauderdale J.D."/>
            <person name="Wilde H.D."/>
            <person name="Gerrin W."/>
            <person name="Kust A."/>
            <person name="Washington J.W."/>
            <person name="Wagner C."/>
            <person name="Geier B."/>
            <person name="Liebeke M."/>
            <person name="Enke H."/>
            <person name="Niedermeyer T.H.J."/>
            <person name="Wilde S.B."/>
        </authorList>
    </citation>
    <scope>NUCLEOTIDE SEQUENCE [LARGE SCALE GENOMIC DNA]</scope>
    <source>
        <strain evidence="16">Thurmond2011</strain>
    </source>
</reference>